<evidence type="ECO:0000313" key="2">
    <source>
        <dbReference type="Proteomes" id="UP001232973"/>
    </source>
</evidence>
<comment type="caution">
    <text evidence="1">The sequence shown here is derived from an EMBL/GenBank/DDBJ whole genome shotgun (WGS) entry which is preliminary data.</text>
</comment>
<dbReference type="Proteomes" id="UP001232973">
    <property type="component" value="Unassembled WGS sequence"/>
</dbReference>
<reference evidence="1 2" key="1">
    <citation type="submission" date="2023-07" db="EMBL/GenBank/DDBJ databases">
        <title>Genomic Encyclopedia of Type Strains, Phase IV (KMG-IV): sequencing the most valuable type-strain genomes for metagenomic binning, comparative biology and taxonomic classification.</title>
        <authorList>
            <person name="Goeker M."/>
        </authorList>
    </citation>
    <scope>NUCLEOTIDE SEQUENCE [LARGE SCALE GENOMIC DNA]</scope>
    <source>
        <strain evidence="1 2">DSM 4006</strain>
    </source>
</reference>
<sequence>MLGWKRKHPREFHRISAHNVDEPYIVAPLHPP</sequence>
<keyword evidence="2" id="KW-1185">Reference proteome</keyword>
<name>A0ABT9XIA8_9BACL</name>
<gene>
    <name evidence="1" type="ORF">J2S03_001795</name>
</gene>
<accession>A0ABT9XIA8</accession>
<proteinExistence type="predicted"/>
<dbReference type="EMBL" id="JAUSTP010000012">
    <property type="protein sequence ID" value="MDQ0189932.1"/>
    <property type="molecule type" value="Genomic_DNA"/>
</dbReference>
<evidence type="ECO:0000313" key="1">
    <source>
        <dbReference type="EMBL" id="MDQ0189932.1"/>
    </source>
</evidence>
<organism evidence="1 2">
    <name type="scientific">Alicyclobacillus cycloheptanicus</name>
    <dbReference type="NCBI Taxonomy" id="1457"/>
    <lineage>
        <taxon>Bacteria</taxon>
        <taxon>Bacillati</taxon>
        <taxon>Bacillota</taxon>
        <taxon>Bacilli</taxon>
        <taxon>Bacillales</taxon>
        <taxon>Alicyclobacillaceae</taxon>
        <taxon>Alicyclobacillus</taxon>
    </lineage>
</organism>
<protein>
    <submittedName>
        <fullName evidence="1">Uncharacterized protein</fullName>
    </submittedName>
</protein>